<gene>
    <name evidence="1" type="ORF">E5676_scaffold676G00170</name>
</gene>
<protein>
    <submittedName>
        <fullName evidence="1">Putative retrotransposon protein</fullName>
    </submittedName>
</protein>
<comment type="caution">
    <text evidence="1">The sequence shown here is derived from an EMBL/GenBank/DDBJ whole genome shotgun (WGS) entry which is preliminary data.</text>
</comment>
<dbReference type="PANTHER" id="PTHR45835">
    <property type="entry name" value="YALI0A06105P"/>
    <property type="match status" value="1"/>
</dbReference>
<dbReference type="AlphaFoldDB" id="A0A5D3C2P0"/>
<proteinExistence type="predicted"/>
<accession>A0A5D3C2P0</accession>
<sequence>MQKIREKSKQGPDAEFKLRADGAIVKQQRLCVPSINELNNVLLEEAHRSAYAMHLESIKMPGGLLNPLPVPEWKWEHITMDFQFGSPRTSSGHDSVWVIVDKLTKTARFIPIKVTSTPDNQSDRTLQTLEYMLKEFVLQFKGSWDTHLSLMEFAYDNTTTSLVSAWYHLRLCMADHVELLCARTKWESKS</sequence>
<evidence type="ECO:0000313" key="2">
    <source>
        <dbReference type="Proteomes" id="UP000321947"/>
    </source>
</evidence>
<dbReference type="Proteomes" id="UP000321947">
    <property type="component" value="Unassembled WGS sequence"/>
</dbReference>
<dbReference type="InterPro" id="IPR012337">
    <property type="entry name" value="RNaseH-like_sf"/>
</dbReference>
<dbReference type="EMBL" id="SSTD01014136">
    <property type="protein sequence ID" value="TYK04696.1"/>
    <property type="molecule type" value="Genomic_DNA"/>
</dbReference>
<reference evidence="1 2" key="1">
    <citation type="submission" date="2019-08" db="EMBL/GenBank/DDBJ databases">
        <title>Draft genome sequences of two oriental melons (Cucumis melo L. var makuwa).</title>
        <authorList>
            <person name="Kwon S.-Y."/>
        </authorList>
    </citation>
    <scope>NUCLEOTIDE SEQUENCE [LARGE SCALE GENOMIC DNA]</scope>
    <source>
        <strain evidence="2">cv. Chang Bougi</strain>
        <tissue evidence="1">Leaf</tissue>
    </source>
</reference>
<dbReference type="SUPFAM" id="SSF53098">
    <property type="entry name" value="Ribonuclease H-like"/>
    <property type="match status" value="1"/>
</dbReference>
<name>A0A5D3C2P0_CUCMM</name>
<evidence type="ECO:0000313" key="1">
    <source>
        <dbReference type="EMBL" id="TYK04696.1"/>
    </source>
</evidence>
<organism evidence="1 2">
    <name type="scientific">Cucumis melo var. makuwa</name>
    <name type="common">Oriental melon</name>
    <dbReference type="NCBI Taxonomy" id="1194695"/>
    <lineage>
        <taxon>Eukaryota</taxon>
        <taxon>Viridiplantae</taxon>
        <taxon>Streptophyta</taxon>
        <taxon>Embryophyta</taxon>
        <taxon>Tracheophyta</taxon>
        <taxon>Spermatophyta</taxon>
        <taxon>Magnoliopsida</taxon>
        <taxon>eudicotyledons</taxon>
        <taxon>Gunneridae</taxon>
        <taxon>Pentapetalae</taxon>
        <taxon>rosids</taxon>
        <taxon>fabids</taxon>
        <taxon>Cucurbitales</taxon>
        <taxon>Cucurbitaceae</taxon>
        <taxon>Benincaseae</taxon>
        <taxon>Cucumis</taxon>
    </lineage>
</organism>
<dbReference type="PANTHER" id="PTHR45835:SF99">
    <property type="entry name" value="CHROMO DOMAIN-CONTAINING PROTEIN-RELATED"/>
    <property type="match status" value="1"/>
</dbReference>